<dbReference type="Gene3D" id="2.130.10.120">
    <property type="entry name" value="Prolyl oligopeptidase, N-terminal domain"/>
    <property type="match status" value="1"/>
</dbReference>
<dbReference type="InterPro" id="IPR001375">
    <property type="entry name" value="Peptidase_S9_cat"/>
</dbReference>
<keyword evidence="3" id="KW-0378">Hydrolase</keyword>
<dbReference type="SUPFAM" id="SSF53474">
    <property type="entry name" value="alpha/beta-Hydrolases"/>
    <property type="match status" value="1"/>
</dbReference>
<evidence type="ECO:0000256" key="3">
    <source>
        <dbReference type="ARBA" id="ARBA00022801"/>
    </source>
</evidence>
<dbReference type="InterPro" id="IPR002470">
    <property type="entry name" value="Peptidase_S9A"/>
</dbReference>
<protein>
    <submittedName>
        <fullName evidence="7">S9 family peptidase</fullName>
    </submittedName>
</protein>
<evidence type="ECO:0000313" key="7">
    <source>
        <dbReference type="EMBL" id="MBO1107538.1"/>
    </source>
</evidence>
<dbReference type="GO" id="GO:0004252">
    <property type="term" value="F:serine-type endopeptidase activity"/>
    <property type="evidence" value="ECO:0007669"/>
    <property type="project" value="InterPro"/>
</dbReference>
<dbReference type="GO" id="GO:0006508">
    <property type="term" value="P:proteolysis"/>
    <property type="evidence" value="ECO:0007669"/>
    <property type="project" value="UniProtKB-KW"/>
</dbReference>
<dbReference type="Proteomes" id="UP000664658">
    <property type="component" value="Unassembled WGS sequence"/>
</dbReference>
<evidence type="ECO:0000259" key="5">
    <source>
        <dbReference type="Pfam" id="PF00326"/>
    </source>
</evidence>
<dbReference type="Gene3D" id="3.40.50.1820">
    <property type="entry name" value="alpha/beta hydrolase"/>
    <property type="match status" value="1"/>
</dbReference>
<dbReference type="RefSeq" id="WP_207541724.1">
    <property type="nucleotide sequence ID" value="NZ_JAFNAA010000004.1"/>
</dbReference>
<evidence type="ECO:0000313" key="8">
    <source>
        <dbReference type="Proteomes" id="UP000664658"/>
    </source>
</evidence>
<keyword evidence="4" id="KW-0720">Serine protease</keyword>
<evidence type="ECO:0000256" key="4">
    <source>
        <dbReference type="ARBA" id="ARBA00022825"/>
    </source>
</evidence>
<evidence type="ECO:0000256" key="1">
    <source>
        <dbReference type="ARBA" id="ARBA00005228"/>
    </source>
</evidence>
<dbReference type="PRINTS" id="PR00862">
    <property type="entry name" value="PROLIGOPTASE"/>
</dbReference>
<organism evidence="7 8">
    <name type="scientific">Plesiomonas shigelloides</name>
    <name type="common">Aeromonas shigelloides</name>
    <dbReference type="NCBI Taxonomy" id="703"/>
    <lineage>
        <taxon>Bacteria</taxon>
        <taxon>Pseudomonadati</taxon>
        <taxon>Pseudomonadota</taxon>
        <taxon>Gammaproteobacteria</taxon>
        <taxon>Enterobacterales</taxon>
        <taxon>Enterobacteriaceae</taxon>
        <taxon>Plesiomonas</taxon>
    </lineage>
</organism>
<evidence type="ECO:0000256" key="2">
    <source>
        <dbReference type="ARBA" id="ARBA00022670"/>
    </source>
</evidence>
<dbReference type="InterPro" id="IPR023302">
    <property type="entry name" value="Pept_S9A_N"/>
</dbReference>
<feature type="domain" description="Peptidase S9A N-terminal" evidence="6">
    <location>
        <begin position="5"/>
        <end position="400"/>
    </location>
</feature>
<dbReference type="Pfam" id="PF02897">
    <property type="entry name" value="Peptidase_S9_N"/>
    <property type="match status" value="1"/>
</dbReference>
<comment type="caution">
    <text evidence="7">The sequence shown here is derived from an EMBL/GenBank/DDBJ whole genome shotgun (WGS) entry which is preliminary data.</text>
</comment>
<name>A0A8I1W4W8_PLESH</name>
<dbReference type="AlphaFoldDB" id="A0A8I1W4W8"/>
<gene>
    <name evidence="7" type="ORF">J2R62_04740</name>
</gene>
<dbReference type="Pfam" id="PF00326">
    <property type="entry name" value="Peptidase_S9"/>
    <property type="match status" value="1"/>
</dbReference>
<dbReference type="InterPro" id="IPR051543">
    <property type="entry name" value="Serine_Peptidase_S9A"/>
</dbReference>
<keyword evidence="2" id="KW-0645">Protease</keyword>
<proteinExistence type="inferred from homology"/>
<evidence type="ECO:0000259" key="6">
    <source>
        <dbReference type="Pfam" id="PF02897"/>
    </source>
</evidence>
<accession>A0A8I1W4W8</accession>
<dbReference type="InterPro" id="IPR029058">
    <property type="entry name" value="AB_hydrolase_fold"/>
</dbReference>
<feature type="domain" description="Peptidase S9 prolyl oligopeptidase catalytic" evidence="5">
    <location>
        <begin position="465"/>
        <end position="671"/>
    </location>
</feature>
<reference evidence="7" key="1">
    <citation type="submission" date="2021-03" db="EMBL/GenBank/DDBJ databases">
        <title>Plesiomonas shigelloides zfcc0051, isolated from zebrafish feces.</title>
        <authorList>
            <person name="Vanderhoek Z."/>
            <person name="Gaulke C."/>
        </authorList>
    </citation>
    <scope>NUCLEOTIDE SEQUENCE</scope>
    <source>
        <strain evidence="7">Zfcc0051</strain>
    </source>
</reference>
<dbReference type="PANTHER" id="PTHR11757:SF19">
    <property type="entry name" value="PROLYL ENDOPEPTIDASE-LIKE"/>
    <property type="match status" value="1"/>
</dbReference>
<dbReference type="SUPFAM" id="SSF50993">
    <property type="entry name" value="Peptidase/esterase 'gauge' domain"/>
    <property type="match status" value="1"/>
</dbReference>
<sequence length="673" mass="75649">MQAPKAKKIPCTHVKHGEVRHDPYYWMRELDTSPAVMAHIEAENAYCAHVMSTTATLQTQIAHEIRSRIREEWCSVPVSDGPYQYYSRYTQGAEYPLFCRRQGEHGVEEVCLNEPEYAQDKAYFDVAGVEVSPDHRLLLWAADEKGDEQFSLHLRDLTLEADLPLTLAACSGSFCWFNDNRHFVYIRLDEQNRPLSAWRHRLGTTQAEDVCLLDLPDGDLFLSVERTRDNQYLIITAGGSSCSQCWYLPADNPQAPPQLVSPLREGVEYYVDHRLGEFWLLTNDEHPNFRIARTAVATPSAEHWQTVIAGSDERLLDSVSCFAGFVAYSAVREGLSALYVWFEDRPEQQLQFADAAWECGFGSNPDFMTRRLRYSYSTLVQPVAISEYDVDSGETTLLQQYPLPGFDPQQYEILRLWAIGHDGVKIPLTMVKPVRVTGAAPLVLCGYGAYGEVDDLGLARSWLPLLERGMICVQAHVRGSATLGRDWYEQGKLAHKQNSFRDLIACTEYLIAQGYTRAGMVGISGGSAGGLLVAAALNLRPELFGAVVAAVPFVDTLTTMLDPSLPLTCLEYDEWGCPEEEEAYQWIRAYSPYDNLQPNDFPPVLATAGLHDTRVTYWEPLKWIAKLRDMQQGNAPLLCRTETEAGHGGASGRYGWIEEAALIDAFLIRFLQA</sequence>
<comment type="similarity">
    <text evidence="1">Belongs to the peptidase S9A family.</text>
</comment>
<dbReference type="PANTHER" id="PTHR11757">
    <property type="entry name" value="PROTEASE FAMILY S9A OLIGOPEPTIDASE"/>
    <property type="match status" value="1"/>
</dbReference>
<dbReference type="EMBL" id="JAFNAA010000004">
    <property type="protein sequence ID" value="MBO1107538.1"/>
    <property type="molecule type" value="Genomic_DNA"/>
</dbReference>